<dbReference type="EMBL" id="SKCS01000785">
    <property type="protein sequence ID" value="TNN04850.1"/>
    <property type="molecule type" value="Genomic_DNA"/>
</dbReference>
<feature type="compositionally biased region" description="Acidic residues" evidence="1">
    <location>
        <begin position="59"/>
        <end position="70"/>
    </location>
</feature>
<comment type="caution">
    <text evidence="2">The sequence shown here is derived from an EMBL/GenBank/DDBJ whole genome shotgun (WGS) entry which is preliminary data.</text>
</comment>
<feature type="compositionally biased region" description="Basic and acidic residues" evidence="1">
    <location>
        <begin position="45"/>
        <end position="58"/>
    </location>
</feature>
<feature type="region of interest" description="Disordered" evidence="1">
    <location>
        <begin position="1"/>
        <end position="71"/>
    </location>
</feature>
<reference evidence="2 3" key="1">
    <citation type="submission" date="2019-03" db="EMBL/GenBank/DDBJ databases">
        <title>An improved genome assembly of the fluke Schistosoma japonicum.</title>
        <authorList>
            <person name="Hu W."/>
            <person name="Luo F."/>
            <person name="Yin M."/>
            <person name="Mo X."/>
            <person name="Sun C."/>
            <person name="Wu Q."/>
            <person name="Zhu B."/>
            <person name="Xiang M."/>
            <person name="Wang J."/>
            <person name="Wang Y."/>
            <person name="Zhang T."/>
            <person name="Xu B."/>
            <person name="Zheng H."/>
            <person name="Feng Z."/>
        </authorList>
    </citation>
    <scope>NUCLEOTIDE SEQUENCE [LARGE SCALE GENOMIC DNA]</scope>
    <source>
        <strain evidence="2">HuSjv2</strain>
        <tissue evidence="2">Worms</tissue>
    </source>
</reference>
<evidence type="ECO:0000313" key="3">
    <source>
        <dbReference type="Proteomes" id="UP000311919"/>
    </source>
</evidence>
<protein>
    <submittedName>
        <fullName evidence="2">Uncharacterized protein</fullName>
    </submittedName>
</protein>
<feature type="compositionally biased region" description="Acidic residues" evidence="1">
    <location>
        <begin position="20"/>
        <end position="40"/>
    </location>
</feature>
<sequence>MLEQIKQCTLRKRDDVKEEKDEEDKSENYDDDTKDPDESTTMEAAENKKKDEEDKSENYDDDTKDPDESTTMEAAENEALQTTISNIICTIHLHRNYWIGCNDHRRDWRRTCKECTLTIVTPVVVSAISSKCLLSSSSYLHEVRTKVRGNNTLIKDI</sequence>
<accession>A0A4Z2CLD5</accession>
<gene>
    <name evidence="2" type="ORF">EWB00_010368</name>
</gene>
<organism evidence="2 3">
    <name type="scientific">Schistosoma japonicum</name>
    <name type="common">Blood fluke</name>
    <dbReference type="NCBI Taxonomy" id="6182"/>
    <lineage>
        <taxon>Eukaryota</taxon>
        <taxon>Metazoa</taxon>
        <taxon>Spiralia</taxon>
        <taxon>Lophotrochozoa</taxon>
        <taxon>Platyhelminthes</taxon>
        <taxon>Trematoda</taxon>
        <taxon>Digenea</taxon>
        <taxon>Strigeidida</taxon>
        <taxon>Schistosomatoidea</taxon>
        <taxon>Schistosomatidae</taxon>
        <taxon>Schistosoma</taxon>
    </lineage>
</organism>
<evidence type="ECO:0000313" key="2">
    <source>
        <dbReference type="EMBL" id="TNN04850.1"/>
    </source>
</evidence>
<evidence type="ECO:0000256" key="1">
    <source>
        <dbReference type="SAM" id="MobiDB-lite"/>
    </source>
</evidence>
<proteinExistence type="predicted"/>
<name>A0A4Z2CLD5_SCHJA</name>
<dbReference type="AlphaFoldDB" id="A0A4Z2CLD5"/>
<keyword evidence="3" id="KW-1185">Reference proteome</keyword>
<dbReference type="Proteomes" id="UP000311919">
    <property type="component" value="Unassembled WGS sequence"/>
</dbReference>